<keyword evidence="5" id="KW-0255">Endonuclease</keyword>
<dbReference type="GO" id="GO:0009307">
    <property type="term" value="P:DNA restriction-modification system"/>
    <property type="evidence" value="ECO:0007669"/>
    <property type="project" value="UniProtKB-KW"/>
</dbReference>
<comment type="similarity">
    <text evidence="1">Belongs to the type-I restriction system S methylase family.</text>
</comment>
<name>A0A934QQU9_9PSEU</name>
<keyword evidence="3" id="KW-0238">DNA-binding</keyword>
<evidence type="ECO:0000313" key="5">
    <source>
        <dbReference type="EMBL" id="MBK1784456.1"/>
    </source>
</evidence>
<dbReference type="PANTHER" id="PTHR30408:SF12">
    <property type="entry name" value="TYPE I RESTRICTION ENZYME MJAVIII SPECIFICITY SUBUNIT"/>
    <property type="match status" value="1"/>
</dbReference>
<dbReference type="SUPFAM" id="SSF116734">
    <property type="entry name" value="DNA methylase specificity domain"/>
    <property type="match status" value="2"/>
</dbReference>
<keyword evidence="6" id="KW-1185">Reference proteome</keyword>
<dbReference type="GO" id="GO:0003677">
    <property type="term" value="F:DNA binding"/>
    <property type="evidence" value="ECO:0007669"/>
    <property type="project" value="UniProtKB-KW"/>
</dbReference>
<dbReference type="GO" id="GO:0004519">
    <property type="term" value="F:endonuclease activity"/>
    <property type="evidence" value="ECO:0007669"/>
    <property type="project" value="UniProtKB-KW"/>
</dbReference>
<dbReference type="InterPro" id="IPR000055">
    <property type="entry name" value="Restrct_endonuc_typeI_TRD"/>
</dbReference>
<dbReference type="AlphaFoldDB" id="A0A934QQU9"/>
<keyword evidence="5" id="KW-0540">Nuclease</keyword>
<protein>
    <submittedName>
        <fullName evidence="5">Restriction endonuclease subunit S</fullName>
    </submittedName>
</protein>
<keyword evidence="2" id="KW-0680">Restriction system</keyword>
<reference evidence="5" key="1">
    <citation type="submission" date="2020-12" db="EMBL/GenBank/DDBJ databases">
        <title>Prauserella sp. ASG 168, a novel actinomycete isolated from cave rock.</title>
        <authorList>
            <person name="Suriyachadkun C."/>
        </authorList>
    </citation>
    <scope>NUCLEOTIDE SEQUENCE</scope>
    <source>
        <strain evidence="5">ASG 168</strain>
    </source>
</reference>
<dbReference type="EMBL" id="JAENJH010000002">
    <property type="protein sequence ID" value="MBK1784456.1"/>
    <property type="molecule type" value="Genomic_DNA"/>
</dbReference>
<evidence type="ECO:0000259" key="4">
    <source>
        <dbReference type="Pfam" id="PF01420"/>
    </source>
</evidence>
<dbReference type="Gene3D" id="3.90.220.20">
    <property type="entry name" value="DNA methylase specificity domains"/>
    <property type="match status" value="2"/>
</dbReference>
<gene>
    <name evidence="5" type="ORF">JHE00_08965</name>
</gene>
<dbReference type="CDD" id="cd17249">
    <property type="entry name" value="RMtype1_S_EcoR124I-TRD2-CR2_like"/>
    <property type="match status" value="1"/>
</dbReference>
<evidence type="ECO:0000313" key="6">
    <source>
        <dbReference type="Proteomes" id="UP000635245"/>
    </source>
</evidence>
<organism evidence="5 6">
    <name type="scientific">Prauserella cavernicola</name>
    <dbReference type="NCBI Taxonomy" id="2800127"/>
    <lineage>
        <taxon>Bacteria</taxon>
        <taxon>Bacillati</taxon>
        <taxon>Actinomycetota</taxon>
        <taxon>Actinomycetes</taxon>
        <taxon>Pseudonocardiales</taxon>
        <taxon>Pseudonocardiaceae</taxon>
        <taxon>Prauserella</taxon>
    </lineage>
</organism>
<comment type="caution">
    <text evidence="5">The sequence shown here is derived from an EMBL/GenBank/DDBJ whole genome shotgun (WGS) entry which is preliminary data.</text>
</comment>
<feature type="domain" description="Type I restriction modification DNA specificity" evidence="4">
    <location>
        <begin position="197"/>
        <end position="367"/>
    </location>
</feature>
<dbReference type="RefSeq" id="WP_200316856.1">
    <property type="nucleotide sequence ID" value="NZ_JAENJH010000002.1"/>
</dbReference>
<dbReference type="Proteomes" id="UP000635245">
    <property type="component" value="Unassembled WGS sequence"/>
</dbReference>
<evidence type="ECO:0000256" key="2">
    <source>
        <dbReference type="ARBA" id="ARBA00022747"/>
    </source>
</evidence>
<keyword evidence="5" id="KW-0378">Hydrolase</keyword>
<dbReference type="InterPro" id="IPR052021">
    <property type="entry name" value="Type-I_RS_S_subunit"/>
</dbReference>
<evidence type="ECO:0000256" key="1">
    <source>
        <dbReference type="ARBA" id="ARBA00010923"/>
    </source>
</evidence>
<feature type="domain" description="Type I restriction modification DNA specificity" evidence="4">
    <location>
        <begin position="3"/>
        <end position="165"/>
    </location>
</feature>
<evidence type="ECO:0000256" key="3">
    <source>
        <dbReference type="ARBA" id="ARBA00023125"/>
    </source>
</evidence>
<accession>A0A934QQU9</accession>
<dbReference type="InterPro" id="IPR044946">
    <property type="entry name" value="Restrct_endonuc_typeI_TRD_sf"/>
</dbReference>
<sequence length="395" mass="43935">MRTVALGEVVDFYSGGTPSKRESKFWDGDVPWFSAKHMKSLRLAESDNHVTDEVFRETSLRKIPAGTVVLVVRGMILAHTVPVATLDVDAAINQDLKALLPREDIDPSYLSAVLRAQHEAILKQVGTAAHGTKKLESRVLENIRIPLPAPSEQRRIAGILDQADAVRVKRRQVLGHLDVLTQSIFHDMFGVVGGERWDTAFFNEIVRHIDSGASPKCETRAAENGEWGVLKLGAVTYGVFRQEENKAYLDEIGSMAANEVTSGDVLMTRKNTRDLVGAVAIADETRPRLLLPDLIFRLHLDRSRVNPWYFQALMMNPRKRHMVRDLASGSAASMPNISKARLSKLPIELPPLDLQREFAARVKQINAQRAVVQRALDADNGLFASLQARAFRGEL</sequence>
<dbReference type="PANTHER" id="PTHR30408">
    <property type="entry name" value="TYPE-1 RESTRICTION ENZYME ECOKI SPECIFICITY PROTEIN"/>
    <property type="match status" value="1"/>
</dbReference>
<dbReference type="Pfam" id="PF01420">
    <property type="entry name" value="Methylase_S"/>
    <property type="match status" value="2"/>
</dbReference>
<proteinExistence type="inferred from homology"/>